<evidence type="ECO:0000313" key="12">
    <source>
        <dbReference type="Proteomes" id="UP000194457"/>
    </source>
</evidence>
<organism evidence="11 12">
    <name type="scientific">Kushneria marisflavi</name>
    <dbReference type="NCBI Taxonomy" id="157779"/>
    <lineage>
        <taxon>Bacteria</taxon>
        <taxon>Pseudomonadati</taxon>
        <taxon>Pseudomonadota</taxon>
        <taxon>Gammaproteobacteria</taxon>
        <taxon>Oceanospirillales</taxon>
        <taxon>Halomonadaceae</taxon>
        <taxon>Kushneria</taxon>
    </lineage>
</organism>
<reference evidence="11 12" key="1">
    <citation type="submission" date="2017-05" db="EMBL/GenBank/DDBJ databases">
        <authorList>
            <person name="Song R."/>
            <person name="Chenine A.L."/>
            <person name="Ruprecht R.M."/>
        </authorList>
    </citation>
    <scope>NUCLEOTIDE SEQUENCE [LARGE SCALE GENOMIC DNA]</scope>
    <source>
        <strain evidence="11">SW32</strain>
    </source>
</reference>
<dbReference type="InterPro" id="IPR022418">
    <property type="entry name" value="Porphobilinogen_deaminase_C"/>
</dbReference>
<evidence type="ECO:0000256" key="8">
    <source>
        <dbReference type="HAMAP-Rule" id="MF_00260"/>
    </source>
</evidence>
<evidence type="ECO:0000256" key="6">
    <source>
        <dbReference type="ARBA" id="ARBA00023244"/>
    </source>
</evidence>
<dbReference type="SUPFAM" id="SSF54782">
    <property type="entry name" value="Porphobilinogen deaminase (hydroxymethylbilane synthase), C-terminal domain"/>
    <property type="match status" value="1"/>
</dbReference>
<dbReference type="EMBL" id="CP021358">
    <property type="protein sequence ID" value="ART62909.1"/>
    <property type="molecule type" value="Genomic_DNA"/>
</dbReference>
<dbReference type="OrthoDB" id="9810298at2"/>
<dbReference type="FunFam" id="3.40.190.10:FF:000005">
    <property type="entry name" value="Porphobilinogen deaminase"/>
    <property type="match status" value="1"/>
</dbReference>
<dbReference type="InterPro" id="IPR000860">
    <property type="entry name" value="HemC"/>
</dbReference>
<dbReference type="EC" id="2.5.1.61" evidence="8"/>
<dbReference type="PIRSF" id="PIRSF001438">
    <property type="entry name" value="4pyrrol_synth_OHMeBilane_synth"/>
    <property type="match status" value="1"/>
</dbReference>
<dbReference type="FunFam" id="3.40.190.10:FF:000004">
    <property type="entry name" value="Porphobilinogen deaminase"/>
    <property type="match status" value="1"/>
</dbReference>
<evidence type="ECO:0000256" key="2">
    <source>
        <dbReference type="ARBA" id="ARBA00004735"/>
    </source>
</evidence>
<comment type="catalytic activity">
    <reaction evidence="7 8">
        <text>4 porphobilinogen + H2O = hydroxymethylbilane + 4 NH4(+)</text>
        <dbReference type="Rhea" id="RHEA:13185"/>
        <dbReference type="ChEBI" id="CHEBI:15377"/>
        <dbReference type="ChEBI" id="CHEBI:28938"/>
        <dbReference type="ChEBI" id="CHEBI:57845"/>
        <dbReference type="ChEBI" id="CHEBI:58126"/>
        <dbReference type="EC" id="2.5.1.61"/>
    </reaction>
</comment>
<feature type="modified residue" description="S-(dipyrrolylmethanemethyl)cysteine" evidence="8">
    <location>
        <position position="255"/>
    </location>
</feature>
<feature type="domain" description="Porphobilinogen deaminase N-terminal" evidence="9">
    <location>
        <begin position="19"/>
        <end position="226"/>
    </location>
</feature>
<dbReference type="UniPathway" id="UPA00251">
    <property type="reaction ID" value="UER00319"/>
</dbReference>
<feature type="domain" description="Porphobilinogen deaminase C-terminal" evidence="10">
    <location>
        <begin position="239"/>
        <end position="310"/>
    </location>
</feature>
<dbReference type="GO" id="GO:0004418">
    <property type="term" value="F:hydroxymethylbilane synthase activity"/>
    <property type="evidence" value="ECO:0007669"/>
    <property type="project" value="UniProtKB-UniRule"/>
</dbReference>
<dbReference type="PANTHER" id="PTHR11557:SF0">
    <property type="entry name" value="PORPHOBILINOGEN DEAMINASE"/>
    <property type="match status" value="1"/>
</dbReference>
<dbReference type="CDD" id="cd13646">
    <property type="entry name" value="PBP2_EcHMBS_like"/>
    <property type="match status" value="1"/>
</dbReference>
<dbReference type="SUPFAM" id="SSF53850">
    <property type="entry name" value="Periplasmic binding protein-like II"/>
    <property type="match status" value="1"/>
</dbReference>
<evidence type="ECO:0000256" key="7">
    <source>
        <dbReference type="ARBA" id="ARBA00048169"/>
    </source>
</evidence>
<dbReference type="GO" id="GO:0006782">
    <property type="term" value="P:protoporphyrinogen IX biosynthetic process"/>
    <property type="evidence" value="ECO:0007669"/>
    <property type="project" value="UniProtKB-UniRule"/>
</dbReference>
<dbReference type="Gene3D" id="3.40.190.10">
    <property type="entry name" value="Periplasmic binding protein-like II"/>
    <property type="match status" value="2"/>
</dbReference>
<keyword evidence="6 8" id="KW-0627">Porphyrin biosynthesis</keyword>
<evidence type="ECO:0000259" key="9">
    <source>
        <dbReference type="Pfam" id="PF01379"/>
    </source>
</evidence>
<dbReference type="KEGG" id="kma:B9H00_07460"/>
<protein>
    <recommendedName>
        <fullName evidence="8">Porphobilinogen deaminase</fullName>
        <shortName evidence="8">PBG</shortName>
        <ecNumber evidence="8">2.5.1.61</ecNumber>
    </recommendedName>
    <alternativeName>
        <fullName evidence="8">Hydroxymethylbilane synthase</fullName>
        <shortName evidence="8">HMBS</shortName>
    </alternativeName>
    <alternativeName>
        <fullName evidence="8">Pre-uroporphyrinogen synthase</fullName>
    </alternativeName>
</protein>
<comment type="subunit">
    <text evidence="4 8">Monomer.</text>
</comment>
<dbReference type="Gene3D" id="3.30.160.40">
    <property type="entry name" value="Porphobilinogen deaminase, C-terminal domain"/>
    <property type="match status" value="1"/>
</dbReference>
<dbReference type="InterPro" id="IPR036803">
    <property type="entry name" value="Porphobilinogen_deaminase_C_sf"/>
</dbReference>
<dbReference type="HAMAP" id="MF_00260">
    <property type="entry name" value="Porphobil_deam"/>
    <property type="match status" value="1"/>
</dbReference>
<sequence length="329" mass="35467">MHFSFWPLSGVLVSDRATIRIATRKSQLALWQAEHVKSRLEALHPGLEVELVGMSTRGDRILDTPLAKIGGKGLFVKELEEAMLAGLADIAVHSMKDVPMSFPEGLGLHAILDRGAPTDAFVSNDYPNFDALPQGARIGTSSLRRALQIRAARPDLEVLSLRGNVQTRLGKLDAGEFDAIVLATSGLERLNLDMRIAERLVPEVMLPACGQGALGIECRSDDEALRALIAPLIDQPSSLRVRAERAMNTRLEGGCQVPIGGYAVLEDNDQTLWLRALVGAPDGSQVIHAESRGPADDPETLGIQVAEELLTRGAGAILDAVYADERPPR</sequence>
<evidence type="ECO:0000313" key="11">
    <source>
        <dbReference type="EMBL" id="ART62909.1"/>
    </source>
</evidence>
<dbReference type="FunFam" id="3.30.160.40:FF:000002">
    <property type="entry name" value="Porphobilinogen deaminase"/>
    <property type="match status" value="1"/>
</dbReference>
<evidence type="ECO:0000256" key="4">
    <source>
        <dbReference type="ARBA" id="ARBA00011245"/>
    </source>
</evidence>
<keyword evidence="5 8" id="KW-0808">Transferase</keyword>
<dbReference type="PRINTS" id="PR00151">
    <property type="entry name" value="PORPHBDMNASE"/>
</dbReference>
<dbReference type="InterPro" id="IPR022417">
    <property type="entry name" value="Porphobilin_deaminase_N"/>
</dbReference>
<evidence type="ECO:0000256" key="3">
    <source>
        <dbReference type="ARBA" id="ARBA00005638"/>
    </source>
</evidence>
<comment type="pathway">
    <text evidence="2">Porphyrin-containing compound metabolism; protoporphyrin-IX biosynthesis; coproporphyrinogen-III from 5-aminolevulinate: step 2/4.</text>
</comment>
<dbReference type="NCBIfam" id="TIGR00212">
    <property type="entry name" value="hemC"/>
    <property type="match status" value="1"/>
</dbReference>
<dbReference type="AlphaFoldDB" id="A0A240UPG0"/>
<evidence type="ECO:0000256" key="1">
    <source>
        <dbReference type="ARBA" id="ARBA00002869"/>
    </source>
</evidence>
<dbReference type="Proteomes" id="UP000194457">
    <property type="component" value="Chromosome"/>
</dbReference>
<evidence type="ECO:0000256" key="5">
    <source>
        <dbReference type="ARBA" id="ARBA00022679"/>
    </source>
</evidence>
<comment type="miscellaneous">
    <text evidence="8">The porphobilinogen subunits are added to the dipyrromethane group.</text>
</comment>
<dbReference type="InterPro" id="IPR022419">
    <property type="entry name" value="Porphobilin_deaminase_cofac_BS"/>
</dbReference>
<proteinExistence type="inferred from homology"/>
<dbReference type="GO" id="GO:0005737">
    <property type="term" value="C:cytoplasm"/>
    <property type="evidence" value="ECO:0007669"/>
    <property type="project" value="UniProtKB-UniRule"/>
</dbReference>
<comment type="cofactor">
    <cofactor evidence="8">
        <name>dipyrromethane</name>
        <dbReference type="ChEBI" id="CHEBI:60342"/>
    </cofactor>
    <text evidence="8">Binds 1 dipyrromethane group covalently.</text>
</comment>
<gene>
    <name evidence="8" type="primary">hemC</name>
    <name evidence="11" type="ORF">B9H00_07460</name>
</gene>
<dbReference type="Pfam" id="PF01379">
    <property type="entry name" value="Porphobil_deam"/>
    <property type="match status" value="1"/>
</dbReference>
<evidence type="ECO:0000259" key="10">
    <source>
        <dbReference type="Pfam" id="PF03900"/>
    </source>
</evidence>
<dbReference type="PANTHER" id="PTHR11557">
    <property type="entry name" value="PORPHOBILINOGEN DEAMINASE"/>
    <property type="match status" value="1"/>
</dbReference>
<name>A0A240UPG0_9GAMM</name>
<dbReference type="PROSITE" id="PS00533">
    <property type="entry name" value="PORPHOBILINOGEN_DEAM"/>
    <property type="match status" value="1"/>
</dbReference>
<dbReference type="Pfam" id="PF03900">
    <property type="entry name" value="Porphobil_deamC"/>
    <property type="match status" value="1"/>
</dbReference>
<comment type="similarity">
    <text evidence="3 8">Belongs to the HMBS family.</text>
</comment>
<keyword evidence="12" id="KW-1185">Reference proteome</keyword>
<comment type="function">
    <text evidence="1 8">Tetrapolymerization of the monopyrrole PBG into the hydroxymethylbilane pre-uroporphyrinogen in several discrete steps.</text>
</comment>
<accession>A0A240UPG0</accession>